<dbReference type="PRINTS" id="PR01866">
    <property type="entry name" value="APOPREGMCL1"/>
</dbReference>
<dbReference type="PANTHER" id="PTHR11256:SF46">
    <property type="entry name" value="INDUCED MYELOID LEUKEMIA CELL DIFFERENTIATION PROTEIN MCL-1"/>
    <property type="match status" value="1"/>
</dbReference>
<accession>A0AA88MAR5</accession>
<name>A0AA88MAR5_TACVA</name>
<comment type="subcellular location">
    <subcellularLocation>
        <location evidence="2">Cytoplasm</location>
    </subcellularLocation>
    <subcellularLocation>
        <location evidence="1">Nucleus</location>
    </subcellularLocation>
</comment>
<dbReference type="InterPro" id="IPR026298">
    <property type="entry name" value="Bcl-2_fam"/>
</dbReference>
<evidence type="ECO:0000256" key="4">
    <source>
        <dbReference type="ARBA" id="ARBA00022490"/>
    </source>
</evidence>
<feature type="domain" description="Bcl-2 Bcl-2 homology region 1-3" evidence="7">
    <location>
        <begin position="99"/>
        <end position="199"/>
    </location>
</feature>
<dbReference type="GO" id="GO:0051400">
    <property type="term" value="F:BH domain binding"/>
    <property type="evidence" value="ECO:0007669"/>
    <property type="project" value="TreeGrafter"/>
</dbReference>
<dbReference type="InterPro" id="IPR002475">
    <property type="entry name" value="Bcl2-like"/>
</dbReference>
<evidence type="ECO:0000256" key="2">
    <source>
        <dbReference type="ARBA" id="ARBA00004496"/>
    </source>
</evidence>
<dbReference type="GO" id="GO:0015267">
    <property type="term" value="F:channel activity"/>
    <property type="evidence" value="ECO:0007669"/>
    <property type="project" value="TreeGrafter"/>
</dbReference>
<organism evidence="8 9">
    <name type="scientific">Tachysurus vachellii</name>
    <name type="common">Darkbarbel catfish</name>
    <name type="synonym">Pelteobagrus vachellii</name>
    <dbReference type="NCBI Taxonomy" id="175792"/>
    <lineage>
        <taxon>Eukaryota</taxon>
        <taxon>Metazoa</taxon>
        <taxon>Chordata</taxon>
        <taxon>Craniata</taxon>
        <taxon>Vertebrata</taxon>
        <taxon>Euteleostomi</taxon>
        <taxon>Actinopterygii</taxon>
        <taxon>Neopterygii</taxon>
        <taxon>Teleostei</taxon>
        <taxon>Ostariophysi</taxon>
        <taxon>Siluriformes</taxon>
        <taxon>Bagridae</taxon>
        <taxon>Tachysurus</taxon>
    </lineage>
</organism>
<dbReference type="GO" id="GO:0008053">
    <property type="term" value="P:mitochondrial fusion"/>
    <property type="evidence" value="ECO:0007669"/>
    <property type="project" value="TreeGrafter"/>
</dbReference>
<gene>
    <name evidence="8" type="ORF">Q7C36_014689</name>
</gene>
<dbReference type="GO" id="GO:0042981">
    <property type="term" value="P:regulation of apoptotic process"/>
    <property type="evidence" value="ECO:0007669"/>
    <property type="project" value="InterPro"/>
</dbReference>
<evidence type="ECO:0000259" key="7">
    <source>
        <dbReference type="SMART" id="SM00337"/>
    </source>
</evidence>
<comment type="similarity">
    <text evidence="3">Belongs to the Bcl-2 family.</text>
</comment>
<sequence length="236" mass="26196">MSMMKRSAPFTFLCCGDQNGGRAFGAVSRFNGTLETLSQKREDELDGETEPTENRVLLQDLEQETRELLGQFYRLHIGLIDPSARIINNNKAHRALKSLQGVVNKLLCDHRITYNGMVQRLFEQTNGLDSVSPVLSGVFSDGVISWGRVASVLALGAVVCERLKQDGVKAEECVDKVTSKISSFISTELQHWFINNNSWDGFVEFFHVEDPESTVRNTLVAVAGLGLGVCLLTLMR</sequence>
<dbReference type="PROSITE" id="PS50062">
    <property type="entry name" value="BCL2_FAMILY"/>
    <property type="match status" value="1"/>
</dbReference>
<dbReference type="SMART" id="SM00337">
    <property type="entry name" value="BCL"/>
    <property type="match status" value="1"/>
</dbReference>
<dbReference type="GO" id="GO:0005634">
    <property type="term" value="C:nucleus"/>
    <property type="evidence" value="ECO:0007669"/>
    <property type="project" value="UniProtKB-SubCell"/>
</dbReference>
<evidence type="ECO:0000256" key="6">
    <source>
        <dbReference type="ARBA" id="ARBA00023242"/>
    </source>
</evidence>
<dbReference type="Pfam" id="PF00452">
    <property type="entry name" value="Bcl-2"/>
    <property type="match status" value="1"/>
</dbReference>
<dbReference type="InterPro" id="IPR013281">
    <property type="entry name" value="Apop_reg_Mc1"/>
</dbReference>
<dbReference type="AlphaFoldDB" id="A0AA88MAR5"/>
<dbReference type="SUPFAM" id="SSF56854">
    <property type="entry name" value="Bcl-2 inhibitors of programmed cell death"/>
    <property type="match status" value="1"/>
</dbReference>
<protein>
    <recommendedName>
        <fullName evidence="7">Bcl-2 Bcl-2 homology region 1-3 domain-containing protein</fullName>
    </recommendedName>
</protein>
<dbReference type="EMBL" id="JAVHJS010000015">
    <property type="protein sequence ID" value="KAK2833988.1"/>
    <property type="molecule type" value="Genomic_DNA"/>
</dbReference>
<dbReference type="InterPro" id="IPR036834">
    <property type="entry name" value="Bcl-2-like_sf"/>
</dbReference>
<dbReference type="GO" id="GO:0008630">
    <property type="term" value="P:intrinsic apoptotic signaling pathway in response to DNA damage"/>
    <property type="evidence" value="ECO:0007669"/>
    <property type="project" value="TreeGrafter"/>
</dbReference>
<evidence type="ECO:0000313" key="8">
    <source>
        <dbReference type="EMBL" id="KAK2833988.1"/>
    </source>
</evidence>
<dbReference type="PRINTS" id="PR01862">
    <property type="entry name" value="BCL2FAMILY"/>
</dbReference>
<keyword evidence="9" id="KW-1185">Reference proteome</keyword>
<dbReference type="GO" id="GO:0001836">
    <property type="term" value="P:release of cytochrome c from mitochondria"/>
    <property type="evidence" value="ECO:0007669"/>
    <property type="project" value="TreeGrafter"/>
</dbReference>
<dbReference type="Proteomes" id="UP001187315">
    <property type="component" value="Unassembled WGS sequence"/>
</dbReference>
<keyword evidence="4" id="KW-0963">Cytoplasm</keyword>
<keyword evidence="6" id="KW-0539">Nucleus</keyword>
<dbReference type="CDD" id="cd06845">
    <property type="entry name" value="Bcl-2_like"/>
    <property type="match status" value="1"/>
</dbReference>
<dbReference type="PANTHER" id="PTHR11256">
    <property type="entry name" value="BCL-2 RELATED"/>
    <property type="match status" value="1"/>
</dbReference>
<keyword evidence="5" id="KW-0053">Apoptosis</keyword>
<dbReference type="InterPro" id="IPR046371">
    <property type="entry name" value="Bcl-2_BH1-3"/>
</dbReference>
<dbReference type="GO" id="GO:0097192">
    <property type="term" value="P:extrinsic apoptotic signaling pathway in absence of ligand"/>
    <property type="evidence" value="ECO:0007669"/>
    <property type="project" value="TreeGrafter"/>
</dbReference>
<evidence type="ECO:0000256" key="5">
    <source>
        <dbReference type="ARBA" id="ARBA00022703"/>
    </source>
</evidence>
<evidence type="ECO:0000256" key="1">
    <source>
        <dbReference type="ARBA" id="ARBA00004123"/>
    </source>
</evidence>
<dbReference type="GO" id="GO:0005741">
    <property type="term" value="C:mitochondrial outer membrane"/>
    <property type="evidence" value="ECO:0007669"/>
    <property type="project" value="TreeGrafter"/>
</dbReference>
<dbReference type="Gene3D" id="1.10.437.10">
    <property type="entry name" value="Blc2-like"/>
    <property type="match status" value="1"/>
</dbReference>
<reference evidence="8" key="1">
    <citation type="submission" date="2023-08" db="EMBL/GenBank/DDBJ databases">
        <title>Pelteobagrus vachellii genome.</title>
        <authorList>
            <person name="Liu H."/>
        </authorList>
    </citation>
    <scope>NUCLEOTIDE SEQUENCE</scope>
    <source>
        <strain evidence="8">PRFRI_2022a</strain>
        <tissue evidence="8">Muscle</tissue>
    </source>
</reference>
<comment type="caution">
    <text evidence="8">The sequence shown here is derived from an EMBL/GenBank/DDBJ whole genome shotgun (WGS) entry which is preliminary data.</text>
</comment>
<evidence type="ECO:0000256" key="3">
    <source>
        <dbReference type="ARBA" id="ARBA00009458"/>
    </source>
</evidence>
<evidence type="ECO:0000313" key="9">
    <source>
        <dbReference type="Proteomes" id="UP001187315"/>
    </source>
</evidence>
<proteinExistence type="inferred from homology"/>